<accession>F2Q981</accession>
<feature type="compositionally biased region" description="Basic and acidic residues" evidence="1">
    <location>
        <begin position="291"/>
        <end position="304"/>
    </location>
</feature>
<dbReference type="EMBL" id="FN298496">
    <property type="protein sequence ID" value="CAX68178.1"/>
    <property type="molecule type" value="Genomic_DNA"/>
</dbReference>
<dbReference type="AlphaFoldDB" id="F2Q981"/>
<gene>
    <name evidence="2" type="ORF">CTnscr_018</name>
</gene>
<name>F2Q981_SALET</name>
<reference evidence="2" key="1">
    <citation type="submission" date="2009-04" db="EMBL/GenBank/DDBJ databases">
        <title>Novel enterobacterial integrative and conjugative elements (ICEs), including a mobilisable relateive of SPI-7.</title>
        <authorList>
            <person name="Seth-Smith H.M."/>
        </authorList>
    </citation>
    <scope>NUCLEOTIDE SEQUENCE</scope>
    <source>
        <strain evidence="2">5494-57</strain>
    </source>
</reference>
<organism evidence="2">
    <name type="scientific">Salmonella enterica I</name>
    <dbReference type="NCBI Taxonomy" id="59201"/>
    <lineage>
        <taxon>Bacteria</taxon>
        <taxon>Pseudomonadati</taxon>
        <taxon>Pseudomonadota</taxon>
        <taxon>Gammaproteobacteria</taxon>
        <taxon>Enterobacterales</taxon>
        <taxon>Enterobacteriaceae</taxon>
        <taxon>Salmonella</taxon>
    </lineage>
</organism>
<feature type="compositionally biased region" description="Low complexity" evidence="1">
    <location>
        <begin position="360"/>
        <end position="376"/>
    </location>
</feature>
<sequence length="594" mass="68094">MEQMIIKKINQTGRLSSLNLPENTEWVVWCYGALVKNKRYGEQPRVEVCFRALNSDKTISEAYRIQTCPLTDLALLRVGSIWENSVCTSQIVFEEKLYDVDFSYKNEGWIISSFNLNGQSEIYSAHDFPSDRIDKDSWQLEFSLKGGGKLIIPSLEFFYRTYGRSDELKRTLLTYSWEDICNRLFSSAKDNGRKELYVKLRKRMYDRDAPFVAFCALDPFTQEVIKRIKSQMLIDGRKVYIKIAPWFRGQAQLRVKGVSFDQGRSFLGLIVTGYSLPDGFKIVHDRDNTNRVNEKADDDNKKAWDNMSGRRLTNEGDDFSIDNSFGPDGGSSSLEIPAETLEILGHGCTVVPLKKEKADSVSGSKSESVEHSSYSVNDKDNSENDVGYLAGNTDGKTTVLMMESKGVVRDMWNAMRYFIDENQSIIRSLEWYTPETSYSTHPEPRLVAIPEFLNQEIADEKISRTILNWPYLDLLLKQEIRGFLVARMKFDMESIHFIEIQRRISHDNTNSSVSEDEKFRGMVFRLNNDDDIHDWVSLLAHELRHVKGVVQKMVVKCPGVAMVYKHSTAKNEPVPGYSALINALEKIGIKFLVF</sequence>
<proteinExistence type="predicted"/>
<feature type="region of interest" description="Disordered" evidence="1">
    <location>
        <begin position="291"/>
        <end position="322"/>
    </location>
</feature>
<protein>
    <submittedName>
        <fullName evidence="2">Uncharacterized protein</fullName>
    </submittedName>
</protein>
<evidence type="ECO:0000313" key="2">
    <source>
        <dbReference type="EMBL" id="CAX68178.1"/>
    </source>
</evidence>
<feature type="region of interest" description="Disordered" evidence="1">
    <location>
        <begin position="356"/>
        <end position="384"/>
    </location>
</feature>
<evidence type="ECO:0000256" key="1">
    <source>
        <dbReference type="SAM" id="MobiDB-lite"/>
    </source>
</evidence>